<feature type="transmembrane region" description="Helical" evidence="1">
    <location>
        <begin position="228"/>
        <end position="251"/>
    </location>
</feature>
<organism evidence="2 3">
    <name type="scientific">Kosakonia quasisacchari</name>
    <dbReference type="NCBI Taxonomy" id="2529380"/>
    <lineage>
        <taxon>Bacteria</taxon>
        <taxon>Pseudomonadati</taxon>
        <taxon>Pseudomonadota</taxon>
        <taxon>Gammaproteobacteria</taxon>
        <taxon>Enterobacterales</taxon>
        <taxon>Enterobacteriaceae</taxon>
        <taxon>Kosakonia</taxon>
    </lineage>
</organism>
<proteinExistence type="predicted"/>
<dbReference type="RefSeq" id="WP_131407383.1">
    <property type="nucleotide sequence ID" value="NZ_SJOP01000003.1"/>
</dbReference>
<evidence type="ECO:0000256" key="1">
    <source>
        <dbReference type="SAM" id="Phobius"/>
    </source>
</evidence>
<reference evidence="2 3" key="1">
    <citation type="submission" date="2019-02" db="EMBL/GenBank/DDBJ databases">
        <title>The draft genome of Kosakonia quasisacchari strain WCHKQ120001.</title>
        <authorList>
            <person name="Wang C."/>
            <person name="Feng Y."/>
            <person name="Zong Z."/>
        </authorList>
    </citation>
    <scope>NUCLEOTIDE SEQUENCE [LARGE SCALE GENOMIC DNA]</scope>
    <source>
        <strain evidence="2 3">WCHKQ120001</strain>
    </source>
</reference>
<accession>A0A4R0I197</accession>
<gene>
    <name evidence="2" type="ORF">E0L21_05250</name>
</gene>
<name>A0A4R0I197_9ENTR</name>
<feature type="transmembrane region" description="Helical" evidence="1">
    <location>
        <begin position="26"/>
        <end position="49"/>
    </location>
</feature>
<dbReference type="EMBL" id="SJOP01000003">
    <property type="protein sequence ID" value="TCC13969.1"/>
    <property type="molecule type" value="Genomic_DNA"/>
</dbReference>
<sequence length="400" mass="44889">MTSETHGSVAASVRHFLFQGSGKGYFVVWLVNILLTLITLGLYLPWALVRARRYFYENTELSGARFSYHATGRSIFVGWLCLLVLYVIFFINVAYQNVLLQLCMMGLFLIFFPWLITQGLRYQMLMTEINGVRFNFYASPLRAWWVMMGCPLLIIIASVVVFSLFVTSALSSGSYGAISVMIGIGTLVLLLGIAIMQGVYAAQWFGMLINNLQYGKLKFSAEISMKKCITIVVLSMLLFVPFIVLVMVMIIPSFITMSEYAYAAGGDPEQLALMMGPLYGKLVLSYLIYIVGAIVCFLFAFVKLRAYIYGQLALEGNIRFSSTVAMGRMFWISISNMIVCCVTLFLAWPWAKVRMTRYLLENTHVHGDLEALPLEDHGVQPAKDPANLLARGLSFYPAVL</sequence>
<feature type="transmembrane region" description="Helical" evidence="1">
    <location>
        <begin position="143"/>
        <end position="166"/>
    </location>
</feature>
<evidence type="ECO:0000313" key="3">
    <source>
        <dbReference type="Proteomes" id="UP000291793"/>
    </source>
</evidence>
<comment type="caution">
    <text evidence="2">The sequence shown here is derived from an EMBL/GenBank/DDBJ whole genome shotgun (WGS) entry which is preliminary data.</text>
</comment>
<feature type="transmembrane region" description="Helical" evidence="1">
    <location>
        <begin position="283"/>
        <end position="308"/>
    </location>
</feature>
<feature type="transmembrane region" description="Helical" evidence="1">
    <location>
        <begin position="70"/>
        <end position="92"/>
    </location>
</feature>
<dbReference type="InterPro" id="IPR010295">
    <property type="entry name" value="DUF898"/>
</dbReference>
<keyword evidence="3" id="KW-1185">Reference proteome</keyword>
<keyword evidence="1" id="KW-1133">Transmembrane helix</keyword>
<dbReference type="AlphaFoldDB" id="A0A4R0I197"/>
<keyword evidence="1" id="KW-0812">Transmembrane</keyword>
<feature type="transmembrane region" description="Helical" evidence="1">
    <location>
        <begin position="98"/>
        <end position="116"/>
    </location>
</feature>
<feature type="transmembrane region" description="Helical" evidence="1">
    <location>
        <begin position="329"/>
        <end position="351"/>
    </location>
</feature>
<evidence type="ECO:0000313" key="2">
    <source>
        <dbReference type="EMBL" id="TCC13969.1"/>
    </source>
</evidence>
<keyword evidence="1" id="KW-0472">Membrane</keyword>
<dbReference type="Proteomes" id="UP000291793">
    <property type="component" value="Unassembled WGS sequence"/>
</dbReference>
<feature type="transmembrane region" description="Helical" evidence="1">
    <location>
        <begin position="178"/>
        <end position="207"/>
    </location>
</feature>
<dbReference type="Pfam" id="PF05987">
    <property type="entry name" value="DUF898"/>
    <property type="match status" value="1"/>
</dbReference>
<dbReference type="OrthoDB" id="9765721at2"/>
<protein>
    <submittedName>
        <fullName evidence="2">DUF898 family protein</fullName>
    </submittedName>
</protein>